<reference evidence="1 2" key="1">
    <citation type="journal article" date="2018" name="Sci. Rep.">
        <title>Comparative genomics provides insights into the lifestyle and reveals functional heterogeneity of dark septate endophytic fungi.</title>
        <authorList>
            <person name="Knapp D.G."/>
            <person name="Nemeth J.B."/>
            <person name="Barry K."/>
            <person name="Hainaut M."/>
            <person name="Henrissat B."/>
            <person name="Johnson J."/>
            <person name="Kuo A."/>
            <person name="Lim J.H.P."/>
            <person name="Lipzen A."/>
            <person name="Nolan M."/>
            <person name="Ohm R.A."/>
            <person name="Tamas L."/>
            <person name="Grigoriev I.V."/>
            <person name="Spatafora J.W."/>
            <person name="Nagy L.G."/>
            <person name="Kovacs G.M."/>
        </authorList>
    </citation>
    <scope>NUCLEOTIDE SEQUENCE [LARGE SCALE GENOMIC DNA]</scope>
    <source>
        <strain evidence="1 2">DSE2036</strain>
    </source>
</reference>
<dbReference type="AlphaFoldDB" id="A0A2V1D217"/>
<protein>
    <submittedName>
        <fullName evidence="1">Uncharacterized protein</fullName>
    </submittedName>
</protein>
<gene>
    <name evidence="1" type="ORF">DM02DRAFT_664124</name>
</gene>
<accession>A0A2V1D217</accession>
<organism evidence="1 2">
    <name type="scientific">Periconia macrospinosa</name>
    <dbReference type="NCBI Taxonomy" id="97972"/>
    <lineage>
        <taxon>Eukaryota</taxon>
        <taxon>Fungi</taxon>
        <taxon>Dikarya</taxon>
        <taxon>Ascomycota</taxon>
        <taxon>Pezizomycotina</taxon>
        <taxon>Dothideomycetes</taxon>
        <taxon>Pleosporomycetidae</taxon>
        <taxon>Pleosporales</taxon>
        <taxon>Massarineae</taxon>
        <taxon>Periconiaceae</taxon>
        <taxon>Periconia</taxon>
    </lineage>
</organism>
<keyword evidence="2" id="KW-1185">Reference proteome</keyword>
<name>A0A2V1D217_9PLEO</name>
<dbReference type="EMBL" id="KZ805897">
    <property type="protein sequence ID" value="PVH91314.1"/>
    <property type="molecule type" value="Genomic_DNA"/>
</dbReference>
<proteinExistence type="predicted"/>
<evidence type="ECO:0000313" key="2">
    <source>
        <dbReference type="Proteomes" id="UP000244855"/>
    </source>
</evidence>
<dbReference type="Proteomes" id="UP000244855">
    <property type="component" value="Unassembled WGS sequence"/>
</dbReference>
<sequence length="111" mass="12570">MGTLGGRFLQCLGILSVPPDVSNSQSYRKFGEVRDPLGGIDAAELKPTLETFIQGLYQSRKSLKKRHIKRQDLVLYATLQHGKSPNSRCHIYRNLKPSGRLRVSNVNREVY</sequence>
<evidence type="ECO:0000313" key="1">
    <source>
        <dbReference type="EMBL" id="PVH91314.1"/>
    </source>
</evidence>